<dbReference type="InterPro" id="IPR036779">
    <property type="entry name" value="LysM_dom_sf"/>
</dbReference>
<evidence type="ECO:0000313" key="8">
    <source>
        <dbReference type="EMBL" id="RST89002.1"/>
    </source>
</evidence>
<dbReference type="SMART" id="SM00257">
    <property type="entry name" value="LysM"/>
    <property type="match status" value="7"/>
</dbReference>
<evidence type="ECO:0000259" key="7">
    <source>
        <dbReference type="PROSITE" id="PS51782"/>
    </source>
</evidence>
<gene>
    <name evidence="8" type="ORF">C7P63_08145</name>
</gene>
<name>A0A3R9YDW8_9ENTE</name>
<dbReference type="SUPFAM" id="SSF54106">
    <property type="entry name" value="LysM domain"/>
    <property type="match status" value="7"/>
</dbReference>
<evidence type="ECO:0000259" key="6">
    <source>
        <dbReference type="PROSITE" id="PS50943"/>
    </source>
</evidence>
<dbReference type="InterPro" id="IPR001387">
    <property type="entry name" value="Cro/C1-type_HTH"/>
</dbReference>
<protein>
    <recommendedName>
        <fullName evidence="4">Peptidoglycan hydrolase</fullName>
    </recommendedName>
</protein>
<keyword evidence="2" id="KW-0929">Antimicrobial</keyword>
<dbReference type="CDD" id="cd00118">
    <property type="entry name" value="LysM"/>
    <property type="match status" value="7"/>
</dbReference>
<evidence type="ECO:0000256" key="4">
    <source>
        <dbReference type="ARBA" id="ARBA00032108"/>
    </source>
</evidence>
<feature type="domain" description="LysM" evidence="7">
    <location>
        <begin position="287"/>
        <end position="330"/>
    </location>
</feature>
<organism evidence="8 9">
    <name type="scientific">Vagococcus humatus</name>
    <dbReference type="NCBI Taxonomy" id="1889241"/>
    <lineage>
        <taxon>Bacteria</taxon>
        <taxon>Bacillati</taxon>
        <taxon>Bacillota</taxon>
        <taxon>Bacilli</taxon>
        <taxon>Lactobacillales</taxon>
        <taxon>Enterococcaceae</taxon>
        <taxon>Vagococcus</taxon>
    </lineage>
</organism>
<dbReference type="PANTHER" id="PTHR33734:SF22">
    <property type="entry name" value="MEMBRANE-BOUND LYTIC MUREIN TRANSGLYCOSYLASE D"/>
    <property type="match status" value="1"/>
</dbReference>
<evidence type="ECO:0000256" key="5">
    <source>
        <dbReference type="SAM" id="MobiDB-lite"/>
    </source>
</evidence>
<dbReference type="Pfam" id="PF01832">
    <property type="entry name" value="Glucosaminidase"/>
    <property type="match status" value="1"/>
</dbReference>
<dbReference type="EMBL" id="PXZH01000004">
    <property type="protein sequence ID" value="RST89002.1"/>
    <property type="molecule type" value="Genomic_DNA"/>
</dbReference>
<dbReference type="SMART" id="SM00047">
    <property type="entry name" value="LYZ2"/>
    <property type="match status" value="1"/>
</dbReference>
<dbReference type="PROSITE" id="PS51782">
    <property type="entry name" value="LYSM"/>
    <property type="match status" value="7"/>
</dbReference>
<feature type="region of interest" description="Disordered" evidence="5">
    <location>
        <begin position="331"/>
        <end position="361"/>
    </location>
</feature>
<evidence type="ECO:0000313" key="9">
    <source>
        <dbReference type="Proteomes" id="UP000277864"/>
    </source>
</evidence>
<comment type="similarity">
    <text evidence="1">Belongs to the glycosyl hydrolase 73 family.</text>
</comment>
<feature type="domain" description="HTH cro/C1-type" evidence="6">
    <location>
        <begin position="290"/>
        <end position="311"/>
    </location>
</feature>
<dbReference type="Gene3D" id="1.10.530.10">
    <property type="match status" value="1"/>
</dbReference>
<dbReference type="GO" id="GO:0042742">
    <property type="term" value="P:defense response to bacterium"/>
    <property type="evidence" value="ECO:0007669"/>
    <property type="project" value="UniProtKB-KW"/>
</dbReference>
<dbReference type="InterPro" id="IPR002901">
    <property type="entry name" value="MGlyc_endo_b_GlcNAc-like_dom"/>
</dbReference>
<feature type="domain" description="LysM" evidence="7">
    <location>
        <begin position="495"/>
        <end position="538"/>
    </location>
</feature>
<feature type="region of interest" description="Disordered" evidence="5">
    <location>
        <begin position="254"/>
        <end position="284"/>
    </location>
</feature>
<dbReference type="Gene3D" id="4.10.80.30">
    <property type="entry name" value="DNA polymerase, domain 6"/>
    <property type="match status" value="1"/>
</dbReference>
<dbReference type="InterPro" id="IPR018392">
    <property type="entry name" value="LysM"/>
</dbReference>
<keyword evidence="3" id="KW-0081">Bacteriolytic enzyme</keyword>
<keyword evidence="9" id="KW-1185">Reference proteome</keyword>
<dbReference type="Pfam" id="PF01476">
    <property type="entry name" value="LysM"/>
    <property type="match status" value="7"/>
</dbReference>
<sequence>MTSTTRRCLYEKSHSMIPTVKQGLSFLGLTMFCSTFTVPQFLSPVYADELDKTKTEQTVDEVAGESSKTDDTQQSLLKEEPVQTVTPEVVQPMPNYTARMTPATFIQQIGPLAQSVAAANDLYASIMIAQGILESGWGTSVLSASPNHNLYGIKGSYNGQSVVMQTKEFLNGQWVTIHDSFRKYPSYQESLQDNANVLKNTSFSPGNYFYSGAWKSRTNSYRDASQWLTGRYATDPGYAGKLNRLIEAHQLTRFDTPGGNLGESVPDDSNNQELPDPKPGIHNPAGQTYTVISGDTLYRISQKFGVSLSELKSWNNLTSDVIYVGQTLVVSNSDQPTTPPETTSPETNKPEESKPTPEKPVQGKIYLVAAGDNLYRLAQKFNISLSDLRAWNNLTSDTIYIGQQLIVGAQTIGNQPAPSKPTETKPTQHNKYQVVQGDTLYRISQKFGVSVPQLKSWNNLTSDVIYVGQTLRIGQGSASQTNPNQPTPSKPNQVKNYQVVKGDTLYRISQKFGVSLAQLKSWNNLTSDVIYVGQTLKVKATKTQETPHNNKPSTPTTTQGYRVKKGDTLYSIAKKTGISLAELKQLNGMKSDLIYVGQSLKVLANTSSTPTSNQTNQTVKPDSTSQAVYKVKAGDTLYRIAKELNISLLDLKNWNQLRSDDIAIGQKLVIKENSKVEKYQVKKGDTLFRIALEHGLSVKELKQLNQLKTEAIQIGQILQVS</sequence>
<dbReference type="PANTHER" id="PTHR33734">
    <property type="entry name" value="LYSM DOMAIN-CONTAINING GPI-ANCHORED PROTEIN 2"/>
    <property type="match status" value="1"/>
</dbReference>
<reference evidence="8 9" key="1">
    <citation type="submission" date="2018-03" db="EMBL/GenBank/DDBJ databases">
        <authorList>
            <person name="Gulvik C.A."/>
        </authorList>
    </citation>
    <scope>NUCLEOTIDE SEQUENCE [LARGE SCALE GENOMIC DNA]</scope>
    <source>
        <strain evidence="8 9">JCM 31581</strain>
    </source>
</reference>
<dbReference type="GO" id="GO:0031640">
    <property type="term" value="P:killing of cells of another organism"/>
    <property type="evidence" value="ECO:0007669"/>
    <property type="project" value="UniProtKB-KW"/>
</dbReference>
<dbReference type="Proteomes" id="UP000277864">
    <property type="component" value="Unassembled WGS sequence"/>
</dbReference>
<comment type="caution">
    <text evidence="8">The sequence shown here is derived from an EMBL/GenBank/DDBJ whole genome shotgun (WGS) entry which is preliminary data.</text>
</comment>
<dbReference type="PROSITE" id="PS50943">
    <property type="entry name" value="HTH_CROC1"/>
    <property type="match status" value="1"/>
</dbReference>
<dbReference type="RefSeq" id="WP_125943658.1">
    <property type="nucleotide sequence ID" value="NZ_PXZH01000004.1"/>
</dbReference>
<feature type="domain" description="LysM" evidence="7">
    <location>
        <begin position="627"/>
        <end position="670"/>
    </location>
</feature>
<dbReference type="Gene3D" id="3.10.350.10">
    <property type="entry name" value="LysM domain"/>
    <property type="match status" value="7"/>
</dbReference>
<evidence type="ECO:0000256" key="2">
    <source>
        <dbReference type="ARBA" id="ARBA00022529"/>
    </source>
</evidence>
<dbReference type="GO" id="GO:0004040">
    <property type="term" value="F:amidase activity"/>
    <property type="evidence" value="ECO:0007669"/>
    <property type="project" value="InterPro"/>
</dbReference>
<accession>A0A3R9YDW8</accession>
<feature type="domain" description="LysM" evidence="7">
    <location>
        <begin position="364"/>
        <end position="407"/>
    </location>
</feature>
<feature type="domain" description="LysM" evidence="7">
    <location>
        <begin position="430"/>
        <end position="473"/>
    </location>
</feature>
<feature type="compositionally biased region" description="Basic and acidic residues" evidence="5">
    <location>
        <begin position="348"/>
        <end position="357"/>
    </location>
</feature>
<dbReference type="GO" id="GO:0008932">
    <property type="term" value="F:lytic endotransglycosylase activity"/>
    <property type="evidence" value="ECO:0007669"/>
    <property type="project" value="TreeGrafter"/>
</dbReference>
<evidence type="ECO:0000256" key="3">
    <source>
        <dbReference type="ARBA" id="ARBA00022638"/>
    </source>
</evidence>
<dbReference type="AlphaFoldDB" id="A0A3R9YDW8"/>
<evidence type="ECO:0000256" key="1">
    <source>
        <dbReference type="ARBA" id="ARBA00010266"/>
    </source>
</evidence>
<feature type="domain" description="LysM" evidence="7">
    <location>
        <begin position="559"/>
        <end position="602"/>
    </location>
</feature>
<proteinExistence type="inferred from homology"/>
<feature type="domain" description="LysM" evidence="7">
    <location>
        <begin position="677"/>
        <end position="720"/>
    </location>
</feature>
<dbReference type="OrthoDB" id="2155627at2"/>